<dbReference type="Proteomes" id="UP000038750">
    <property type="component" value="Unassembled WGS sequence"/>
</dbReference>
<organism evidence="1 2">
    <name type="scientific">Yersinia intermedia</name>
    <dbReference type="NCBI Taxonomy" id="631"/>
    <lineage>
        <taxon>Bacteria</taxon>
        <taxon>Pseudomonadati</taxon>
        <taxon>Pseudomonadota</taxon>
        <taxon>Gammaproteobacteria</taxon>
        <taxon>Enterobacterales</taxon>
        <taxon>Yersiniaceae</taxon>
        <taxon>Yersinia</taxon>
    </lineage>
</organism>
<dbReference type="EMBL" id="CPZJ01000017">
    <property type="protein sequence ID" value="CNG35010.1"/>
    <property type="molecule type" value="Genomic_DNA"/>
</dbReference>
<proteinExistence type="predicted"/>
<dbReference type="AlphaFoldDB" id="A0A0T9MQY0"/>
<name>A0A0T9MQY0_YERIN</name>
<protein>
    <submittedName>
        <fullName evidence="1">Uncharacterized protein</fullName>
    </submittedName>
</protein>
<dbReference type="STRING" id="631.CH53_1885"/>
<evidence type="ECO:0000313" key="2">
    <source>
        <dbReference type="Proteomes" id="UP000038750"/>
    </source>
</evidence>
<sequence length="72" mass="7715">MLITSSTSAIRRAHNPRTDWCNQNVGNGLADIVSIGNGLPGVAAHVEIFGRGHFPPQNSRQCFNQFATNGHG</sequence>
<gene>
    <name evidence="1" type="ORF">ERS008530_03553</name>
</gene>
<dbReference type="KEGG" id="yin:CH53_1885"/>
<evidence type="ECO:0000313" key="1">
    <source>
        <dbReference type="EMBL" id="CNG35010.1"/>
    </source>
</evidence>
<reference evidence="1 2" key="1">
    <citation type="submission" date="2015-03" db="EMBL/GenBank/DDBJ databases">
        <authorList>
            <person name="Murphy D."/>
        </authorList>
    </citation>
    <scope>NUCLEOTIDE SEQUENCE [LARGE SCALE GENOMIC DNA]</scope>
    <source>
        <strain evidence="1 2">BR165/97</strain>
    </source>
</reference>
<accession>A0A0T9MQY0</accession>